<dbReference type="EMBL" id="ML178836">
    <property type="protein sequence ID" value="TFK98997.1"/>
    <property type="molecule type" value="Genomic_DNA"/>
</dbReference>
<dbReference type="GO" id="GO:0022857">
    <property type="term" value="F:transmembrane transporter activity"/>
    <property type="evidence" value="ECO:0007669"/>
    <property type="project" value="InterPro"/>
</dbReference>
<evidence type="ECO:0000313" key="6">
    <source>
        <dbReference type="Proteomes" id="UP000305067"/>
    </source>
</evidence>
<dbReference type="InterPro" id="IPR050327">
    <property type="entry name" value="Proton-linked_MCT"/>
</dbReference>
<evidence type="ECO:0000256" key="1">
    <source>
        <dbReference type="ARBA" id="ARBA00004141"/>
    </source>
</evidence>
<dbReference type="InterPro" id="IPR036259">
    <property type="entry name" value="MFS_trans_sf"/>
</dbReference>
<evidence type="ECO:0000256" key="2">
    <source>
        <dbReference type="ARBA" id="ARBA00006727"/>
    </source>
</evidence>
<comment type="similarity">
    <text evidence="2">Belongs to the major facilitator superfamily. Monocarboxylate porter (TC 2.A.1.13) family.</text>
</comment>
<evidence type="ECO:0000256" key="4">
    <source>
        <dbReference type="SAM" id="Phobius"/>
    </source>
</evidence>
<keyword evidence="4" id="KW-0812">Transmembrane</keyword>
<sequence length="455" mass="49315">MASLNTQITPHVPQETVSESETTTVDEVKEELGVVHELPSKTSSVHQVADGGTKAWMTLAGSFIMIFCASGHMNAFGVYEDYYTREFLNSHSSSKIAWIGSLQVFLLGSLGIPGGYAMDRGYFHTVMLFGSTLLVVSLLATSFAQPQQWWQIFLSQGLGFGIGVGTVYIPSLGILSHHFKRRRSLAMGIAGSGVSAGGIVYPIMLNYCIHGRVGFRWGIRISAFVTLALLILANLMMSTTLPPRTDGKTLTQQVAYWRVFFKDGAYLFATASVFLLYASLYFPTFYLQLKAITNGVDHTTAFWTIVVLNGAGFFGRILPNFFVDKTGVWAQLTPCAVICGALMIAFIGIHDAAGIMTIAVLYGFFNGAIISLLSPMLAYLTHDVTEIGARMGACIGIGALGALIGPPVSGELLTGEYHWWRPAVFSGVCCAITGVTFNMARIISARDAAKREQKE</sequence>
<dbReference type="PANTHER" id="PTHR11360:SF234">
    <property type="entry name" value="MFS-TYPE TRANSPORTER DBAD-RELATED"/>
    <property type="match status" value="1"/>
</dbReference>
<feature type="transmembrane region" description="Helical" evidence="4">
    <location>
        <begin position="330"/>
        <end position="349"/>
    </location>
</feature>
<dbReference type="AlphaFoldDB" id="A0A5C3QCT5"/>
<dbReference type="InterPro" id="IPR011701">
    <property type="entry name" value="MFS"/>
</dbReference>
<feature type="transmembrane region" description="Helical" evidence="4">
    <location>
        <begin position="387"/>
        <end position="404"/>
    </location>
</feature>
<dbReference type="Gene3D" id="1.20.1250.20">
    <property type="entry name" value="MFS general substrate transporter like domains"/>
    <property type="match status" value="2"/>
</dbReference>
<feature type="transmembrane region" description="Helical" evidence="4">
    <location>
        <begin position="56"/>
        <end position="76"/>
    </location>
</feature>
<feature type="transmembrane region" description="Helical" evidence="4">
    <location>
        <begin position="355"/>
        <end position="380"/>
    </location>
</feature>
<dbReference type="GO" id="GO:0016020">
    <property type="term" value="C:membrane"/>
    <property type="evidence" value="ECO:0007669"/>
    <property type="project" value="UniProtKB-SubCell"/>
</dbReference>
<feature type="transmembrane region" description="Helical" evidence="4">
    <location>
        <begin position="150"/>
        <end position="173"/>
    </location>
</feature>
<accession>A0A5C3QCT5</accession>
<proteinExistence type="inferred from homology"/>
<dbReference type="Pfam" id="PF07690">
    <property type="entry name" value="MFS_1"/>
    <property type="match status" value="1"/>
</dbReference>
<dbReference type="PANTHER" id="PTHR11360">
    <property type="entry name" value="MONOCARBOXYLATE TRANSPORTER"/>
    <property type="match status" value="1"/>
</dbReference>
<feature type="transmembrane region" description="Helical" evidence="4">
    <location>
        <begin position="217"/>
        <end position="238"/>
    </location>
</feature>
<comment type="subcellular location">
    <subcellularLocation>
        <location evidence="1">Membrane</location>
        <topology evidence="1">Multi-pass membrane protein</topology>
    </subcellularLocation>
</comment>
<evidence type="ECO:0000256" key="3">
    <source>
        <dbReference type="SAM" id="MobiDB-lite"/>
    </source>
</evidence>
<feature type="compositionally biased region" description="Low complexity" evidence="3">
    <location>
        <begin position="15"/>
        <end position="24"/>
    </location>
</feature>
<feature type="transmembrane region" description="Helical" evidence="4">
    <location>
        <begin position="259"/>
        <end position="280"/>
    </location>
</feature>
<feature type="transmembrane region" description="Helical" evidence="4">
    <location>
        <begin position="300"/>
        <end position="318"/>
    </location>
</feature>
<dbReference type="Proteomes" id="UP000305067">
    <property type="component" value="Unassembled WGS sequence"/>
</dbReference>
<feature type="transmembrane region" description="Helical" evidence="4">
    <location>
        <begin position="424"/>
        <end position="444"/>
    </location>
</feature>
<evidence type="ECO:0000313" key="5">
    <source>
        <dbReference type="EMBL" id="TFK98997.1"/>
    </source>
</evidence>
<protein>
    <submittedName>
        <fullName evidence="5">MFS general substrate transporter</fullName>
    </submittedName>
</protein>
<name>A0A5C3QCT5_9AGAR</name>
<keyword evidence="4" id="KW-1133">Transmembrane helix</keyword>
<gene>
    <name evidence="5" type="ORF">BDV98DRAFT_606477</name>
</gene>
<feature type="transmembrane region" description="Helical" evidence="4">
    <location>
        <begin position="96"/>
        <end position="118"/>
    </location>
</feature>
<feature type="transmembrane region" description="Helical" evidence="4">
    <location>
        <begin position="125"/>
        <end position="144"/>
    </location>
</feature>
<dbReference type="OrthoDB" id="6499973at2759"/>
<feature type="transmembrane region" description="Helical" evidence="4">
    <location>
        <begin position="185"/>
        <end position="205"/>
    </location>
</feature>
<keyword evidence="6" id="KW-1185">Reference proteome</keyword>
<keyword evidence="4" id="KW-0472">Membrane</keyword>
<organism evidence="5 6">
    <name type="scientific">Pterulicium gracile</name>
    <dbReference type="NCBI Taxonomy" id="1884261"/>
    <lineage>
        <taxon>Eukaryota</taxon>
        <taxon>Fungi</taxon>
        <taxon>Dikarya</taxon>
        <taxon>Basidiomycota</taxon>
        <taxon>Agaricomycotina</taxon>
        <taxon>Agaricomycetes</taxon>
        <taxon>Agaricomycetidae</taxon>
        <taxon>Agaricales</taxon>
        <taxon>Pleurotineae</taxon>
        <taxon>Pterulaceae</taxon>
        <taxon>Pterulicium</taxon>
    </lineage>
</organism>
<reference evidence="5 6" key="1">
    <citation type="journal article" date="2019" name="Nat. Ecol. Evol.">
        <title>Megaphylogeny resolves global patterns of mushroom evolution.</title>
        <authorList>
            <person name="Varga T."/>
            <person name="Krizsan K."/>
            <person name="Foldi C."/>
            <person name="Dima B."/>
            <person name="Sanchez-Garcia M."/>
            <person name="Sanchez-Ramirez S."/>
            <person name="Szollosi G.J."/>
            <person name="Szarkandi J.G."/>
            <person name="Papp V."/>
            <person name="Albert L."/>
            <person name="Andreopoulos W."/>
            <person name="Angelini C."/>
            <person name="Antonin V."/>
            <person name="Barry K.W."/>
            <person name="Bougher N.L."/>
            <person name="Buchanan P."/>
            <person name="Buyck B."/>
            <person name="Bense V."/>
            <person name="Catcheside P."/>
            <person name="Chovatia M."/>
            <person name="Cooper J."/>
            <person name="Damon W."/>
            <person name="Desjardin D."/>
            <person name="Finy P."/>
            <person name="Geml J."/>
            <person name="Haridas S."/>
            <person name="Hughes K."/>
            <person name="Justo A."/>
            <person name="Karasinski D."/>
            <person name="Kautmanova I."/>
            <person name="Kiss B."/>
            <person name="Kocsube S."/>
            <person name="Kotiranta H."/>
            <person name="LaButti K.M."/>
            <person name="Lechner B.E."/>
            <person name="Liimatainen K."/>
            <person name="Lipzen A."/>
            <person name="Lukacs Z."/>
            <person name="Mihaltcheva S."/>
            <person name="Morgado L.N."/>
            <person name="Niskanen T."/>
            <person name="Noordeloos M.E."/>
            <person name="Ohm R.A."/>
            <person name="Ortiz-Santana B."/>
            <person name="Ovrebo C."/>
            <person name="Racz N."/>
            <person name="Riley R."/>
            <person name="Savchenko A."/>
            <person name="Shiryaev A."/>
            <person name="Soop K."/>
            <person name="Spirin V."/>
            <person name="Szebenyi C."/>
            <person name="Tomsovsky M."/>
            <person name="Tulloss R.E."/>
            <person name="Uehling J."/>
            <person name="Grigoriev I.V."/>
            <person name="Vagvolgyi C."/>
            <person name="Papp T."/>
            <person name="Martin F.M."/>
            <person name="Miettinen O."/>
            <person name="Hibbett D.S."/>
            <person name="Nagy L.G."/>
        </authorList>
    </citation>
    <scope>NUCLEOTIDE SEQUENCE [LARGE SCALE GENOMIC DNA]</scope>
    <source>
        <strain evidence="5 6">CBS 309.79</strain>
    </source>
</reference>
<feature type="region of interest" description="Disordered" evidence="3">
    <location>
        <begin position="1"/>
        <end position="24"/>
    </location>
</feature>
<dbReference type="SUPFAM" id="SSF103473">
    <property type="entry name" value="MFS general substrate transporter"/>
    <property type="match status" value="1"/>
</dbReference>